<evidence type="ECO:0000256" key="1">
    <source>
        <dbReference type="SAM" id="Phobius"/>
    </source>
</evidence>
<dbReference type="Proteomes" id="UP000695562">
    <property type="component" value="Unassembled WGS sequence"/>
</dbReference>
<dbReference type="EMBL" id="AJWJ01000065">
    <property type="protein sequence ID" value="KAF2076318.1"/>
    <property type="molecule type" value="Genomic_DNA"/>
</dbReference>
<sequence>MQLDAMIYCFLHIFIGVFCSLGYSLKPFRFKTRFMGGELAILFFYISIFCLSNFMITKSILSIFVPLVQYPAITLASWAIMINLYVDVEDDKRDNSCSSAIVLGEPITAILLVAIPVL</sequence>
<dbReference type="AlphaFoldDB" id="A0A8J4V2X9"/>
<feature type="transmembrane region" description="Helical" evidence="1">
    <location>
        <begin position="6"/>
        <end position="25"/>
    </location>
</feature>
<feature type="transmembrane region" description="Helical" evidence="1">
    <location>
        <begin position="37"/>
        <end position="56"/>
    </location>
</feature>
<name>A0A8J4V2X9_9MYCE</name>
<keyword evidence="1" id="KW-1133">Transmembrane helix</keyword>
<keyword evidence="3" id="KW-1185">Reference proteome</keyword>
<organism evidence="2 3">
    <name type="scientific">Polysphondylium violaceum</name>
    <dbReference type="NCBI Taxonomy" id="133409"/>
    <lineage>
        <taxon>Eukaryota</taxon>
        <taxon>Amoebozoa</taxon>
        <taxon>Evosea</taxon>
        <taxon>Eumycetozoa</taxon>
        <taxon>Dictyostelia</taxon>
        <taxon>Dictyosteliales</taxon>
        <taxon>Dictyosteliaceae</taxon>
        <taxon>Polysphondylium</taxon>
    </lineage>
</organism>
<protein>
    <submittedName>
        <fullName evidence="2">Uncharacterized protein</fullName>
    </submittedName>
</protein>
<gene>
    <name evidence="2" type="ORF">CYY_002374</name>
</gene>
<feature type="transmembrane region" description="Helical" evidence="1">
    <location>
        <begin position="98"/>
        <end position="117"/>
    </location>
</feature>
<evidence type="ECO:0000313" key="3">
    <source>
        <dbReference type="Proteomes" id="UP000695562"/>
    </source>
</evidence>
<keyword evidence="1" id="KW-0472">Membrane</keyword>
<reference evidence="2" key="1">
    <citation type="submission" date="2020-01" db="EMBL/GenBank/DDBJ databases">
        <title>Development of genomics and gene disruption for Polysphondylium violaceum indicates a role for the polyketide synthase stlB in stalk morphogenesis.</title>
        <authorList>
            <person name="Narita B."/>
            <person name="Kawabe Y."/>
            <person name="Kin K."/>
            <person name="Saito T."/>
            <person name="Gibbs R."/>
            <person name="Kuspa A."/>
            <person name="Muzny D."/>
            <person name="Queller D."/>
            <person name="Richards S."/>
            <person name="Strassman J."/>
            <person name="Sucgang R."/>
            <person name="Worley K."/>
            <person name="Schaap P."/>
        </authorList>
    </citation>
    <scope>NUCLEOTIDE SEQUENCE</scope>
    <source>
        <strain evidence="2">QSvi11</strain>
    </source>
</reference>
<comment type="caution">
    <text evidence="2">The sequence shown here is derived from an EMBL/GenBank/DDBJ whole genome shotgun (WGS) entry which is preliminary data.</text>
</comment>
<proteinExistence type="predicted"/>
<keyword evidence="1" id="KW-0812">Transmembrane</keyword>
<evidence type="ECO:0000313" key="2">
    <source>
        <dbReference type="EMBL" id="KAF2076318.1"/>
    </source>
</evidence>
<feature type="transmembrane region" description="Helical" evidence="1">
    <location>
        <begin position="68"/>
        <end position="86"/>
    </location>
</feature>
<accession>A0A8J4V2X9</accession>